<keyword evidence="2" id="KW-0472">Membrane</keyword>
<keyword evidence="5" id="KW-1185">Reference proteome</keyword>
<feature type="chain" id="PRO_5035437814" description="Expansin-like EG45 domain-containing protein" evidence="3">
    <location>
        <begin position="28"/>
        <end position="269"/>
    </location>
</feature>
<protein>
    <recommendedName>
        <fullName evidence="6">Expansin-like EG45 domain-containing protein</fullName>
    </recommendedName>
</protein>
<dbReference type="InterPro" id="IPR051477">
    <property type="entry name" value="Expansin_CellWall"/>
</dbReference>
<dbReference type="Gene3D" id="2.40.40.10">
    <property type="entry name" value="RlpA-like domain"/>
    <property type="match status" value="1"/>
</dbReference>
<dbReference type="PANTHER" id="PTHR31836">
    <property type="match status" value="1"/>
</dbReference>
<evidence type="ECO:0000313" key="4">
    <source>
        <dbReference type="EMBL" id="TMW62312.1"/>
    </source>
</evidence>
<keyword evidence="2" id="KW-0812">Transmembrane</keyword>
<evidence type="ECO:0000313" key="5">
    <source>
        <dbReference type="Proteomes" id="UP000794436"/>
    </source>
</evidence>
<dbReference type="EMBL" id="SPLM01000074">
    <property type="protein sequence ID" value="TMW62312.1"/>
    <property type="molecule type" value="Genomic_DNA"/>
</dbReference>
<dbReference type="CDD" id="cd22191">
    <property type="entry name" value="DPBB_RlpA_EXP_N-like"/>
    <property type="match status" value="1"/>
</dbReference>
<accession>A0A8K1FJZ6</accession>
<evidence type="ECO:0008006" key="6">
    <source>
        <dbReference type="Google" id="ProtNLM"/>
    </source>
</evidence>
<dbReference type="AlphaFoldDB" id="A0A8K1FJZ6"/>
<feature type="signal peptide" evidence="3">
    <location>
        <begin position="1"/>
        <end position="27"/>
    </location>
</feature>
<sequence>MKMVHLSRFVSAVFGFGIAILASTTAAENATTVTAVATLYKVQEPAEGLCRLQDADQTSDNFKYYASVSAKTINDGCARCVEVHRDGSLSVTAYVLDVCKNCKSSEIKLSEEALSQLEFDPESEIRGRVTYKYVSCPTSFASGNVKACLMEGASNTYIPMQFSNTQKVITKVIINGQVATPSNDAFFYSVIAPEADATQSEWYEDIKVTLTWDDGETQSGSFAFSSSDGCATSASQFNTKGENSASGHAVYSAALIMISGCLMMIIDMI</sequence>
<evidence type="ECO:0000256" key="1">
    <source>
        <dbReference type="ARBA" id="ARBA00022729"/>
    </source>
</evidence>
<dbReference type="OrthoDB" id="406505at2759"/>
<name>A0A8K1FJZ6_PYTOL</name>
<reference evidence="4" key="1">
    <citation type="submission" date="2019-03" db="EMBL/GenBank/DDBJ databases">
        <title>Long read genome sequence of the mycoparasitic Pythium oligandrum ATCC 38472 isolated from sugarbeet rhizosphere.</title>
        <authorList>
            <person name="Gaulin E."/>
        </authorList>
    </citation>
    <scope>NUCLEOTIDE SEQUENCE</scope>
    <source>
        <strain evidence="4">ATCC 38472_TT</strain>
    </source>
</reference>
<keyword evidence="1 3" id="KW-0732">Signal</keyword>
<gene>
    <name evidence="4" type="ORF">Poli38472_009805</name>
</gene>
<evidence type="ECO:0000256" key="2">
    <source>
        <dbReference type="SAM" id="Phobius"/>
    </source>
</evidence>
<organism evidence="4 5">
    <name type="scientific">Pythium oligandrum</name>
    <name type="common">Mycoparasitic fungus</name>
    <dbReference type="NCBI Taxonomy" id="41045"/>
    <lineage>
        <taxon>Eukaryota</taxon>
        <taxon>Sar</taxon>
        <taxon>Stramenopiles</taxon>
        <taxon>Oomycota</taxon>
        <taxon>Peronosporomycetes</taxon>
        <taxon>Pythiales</taxon>
        <taxon>Pythiaceae</taxon>
        <taxon>Pythium</taxon>
    </lineage>
</organism>
<keyword evidence="2" id="KW-1133">Transmembrane helix</keyword>
<feature type="transmembrane region" description="Helical" evidence="2">
    <location>
        <begin position="248"/>
        <end position="266"/>
    </location>
</feature>
<comment type="caution">
    <text evidence="4">The sequence shown here is derived from an EMBL/GenBank/DDBJ whole genome shotgun (WGS) entry which is preliminary data.</text>
</comment>
<dbReference type="InterPro" id="IPR036908">
    <property type="entry name" value="RlpA-like_sf"/>
</dbReference>
<dbReference type="PANTHER" id="PTHR31836:SF21">
    <property type="entry name" value="EXPANSIN-LIKE PROTEIN 7"/>
    <property type="match status" value="1"/>
</dbReference>
<evidence type="ECO:0000256" key="3">
    <source>
        <dbReference type="SAM" id="SignalP"/>
    </source>
</evidence>
<dbReference type="SUPFAM" id="SSF50685">
    <property type="entry name" value="Barwin-like endoglucanases"/>
    <property type="match status" value="1"/>
</dbReference>
<dbReference type="Proteomes" id="UP000794436">
    <property type="component" value="Unassembled WGS sequence"/>
</dbReference>
<proteinExistence type="predicted"/>